<dbReference type="PROSITE" id="PS00608">
    <property type="entry name" value="GLYCOSYL_HYDROL_F2_2"/>
    <property type="match status" value="1"/>
</dbReference>
<evidence type="ECO:0000256" key="1">
    <source>
        <dbReference type="ARBA" id="ARBA00007401"/>
    </source>
</evidence>
<dbReference type="PRINTS" id="PR00132">
    <property type="entry name" value="GLHYDRLASE2"/>
</dbReference>
<protein>
    <recommendedName>
        <fullName evidence="4">Lactase</fullName>
    </recommendedName>
</protein>
<keyword evidence="3 5" id="KW-0326">Glycosidase</keyword>
<dbReference type="SMART" id="SM01038">
    <property type="entry name" value="Bgal_small_N"/>
    <property type="match status" value="1"/>
</dbReference>
<dbReference type="PROSITE" id="PS00719">
    <property type="entry name" value="GLYCOSYL_HYDROL_F2_1"/>
    <property type="match status" value="1"/>
</dbReference>
<dbReference type="Pfam" id="PF00703">
    <property type="entry name" value="Glyco_hydro_2"/>
    <property type="match status" value="1"/>
</dbReference>
<dbReference type="GO" id="GO:0030246">
    <property type="term" value="F:carbohydrate binding"/>
    <property type="evidence" value="ECO:0007669"/>
    <property type="project" value="InterPro"/>
</dbReference>
<dbReference type="Gene3D" id="2.60.40.10">
    <property type="entry name" value="Immunoglobulins"/>
    <property type="match status" value="2"/>
</dbReference>
<evidence type="ECO:0000259" key="6">
    <source>
        <dbReference type="SMART" id="SM01038"/>
    </source>
</evidence>
<comment type="similarity">
    <text evidence="1 5">Belongs to the glycosyl hydrolase 2 family.</text>
</comment>
<evidence type="ECO:0000256" key="5">
    <source>
        <dbReference type="RuleBase" id="RU361154"/>
    </source>
</evidence>
<dbReference type="GO" id="GO:0005990">
    <property type="term" value="P:lactose catabolic process"/>
    <property type="evidence" value="ECO:0007669"/>
    <property type="project" value="TreeGrafter"/>
</dbReference>
<dbReference type="InterPro" id="IPR006104">
    <property type="entry name" value="Glyco_hydro_2_N"/>
</dbReference>
<dbReference type="EMBL" id="JAUKUD010000004">
    <property type="protein sequence ID" value="KAK0745550.1"/>
    <property type="molecule type" value="Genomic_DNA"/>
</dbReference>
<dbReference type="SUPFAM" id="SSF49303">
    <property type="entry name" value="beta-Galactosidase/glucuronidase domain"/>
    <property type="match status" value="2"/>
</dbReference>
<dbReference type="SUPFAM" id="SSF49785">
    <property type="entry name" value="Galactose-binding domain-like"/>
    <property type="match status" value="1"/>
</dbReference>
<dbReference type="InterPro" id="IPR006103">
    <property type="entry name" value="Glyco_hydro_2_cat"/>
</dbReference>
<dbReference type="InterPro" id="IPR006101">
    <property type="entry name" value="Glyco_hydro_2"/>
</dbReference>
<dbReference type="InterPro" id="IPR011013">
    <property type="entry name" value="Gal_mutarotase_sf_dom"/>
</dbReference>
<dbReference type="InterPro" id="IPR013783">
    <property type="entry name" value="Ig-like_fold"/>
</dbReference>
<dbReference type="PANTHER" id="PTHR46323">
    <property type="entry name" value="BETA-GALACTOSIDASE"/>
    <property type="match status" value="1"/>
</dbReference>
<evidence type="ECO:0000256" key="2">
    <source>
        <dbReference type="ARBA" id="ARBA00022801"/>
    </source>
</evidence>
<evidence type="ECO:0000256" key="3">
    <source>
        <dbReference type="ARBA" id="ARBA00023295"/>
    </source>
</evidence>
<evidence type="ECO:0000313" key="8">
    <source>
        <dbReference type="Proteomes" id="UP001172155"/>
    </source>
</evidence>
<reference evidence="7" key="1">
    <citation type="submission" date="2023-06" db="EMBL/GenBank/DDBJ databases">
        <title>Genome-scale phylogeny and comparative genomics of the fungal order Sordariales.</title>
        <authorList>
            <consortium name="Lawrence Berkeley National Laboratory"/>
            <person name="Hensen N."/>
            <person name="Bonometti L."/>
            <person name="Westerberg I."/>
            <person name="Brannstrom I.O."/>
            <person name="Guillou S."/>
            <person name="Cros-Aarteil S."/>
            <person name="Calhoun S."/>
            <person name="Haridas S."/>
            <person name="Kuo A."/>
            <person name="Mondo S."/>
            <person name="Pangilinan J."/>
            <person name="Riley R."/>
            <person name="LaButti K."/>
            <person name="Andreopoulos B."/>
            <person name="Lipzen A."/>
            <person name="Chen C."/>
            <person name="Yanf M."/>
            <person name="Daum C."/>
            <person name="Ng V."/>
            <person name="Clum A."/>
            <person name="Steindorff A."/>
            <person name="Ohm R."/>
            <person name="Martin F."/>
            <person name="Silar P."/>
            <person name="Natvig D."/>
            <person name="Lalanne C."/>
            <person name="Gautier V."/>
            <person name="Ament-velasquez S.L."/>
            <person name="Kruys A."/>
            <person name="Hutchinson M.I."/>
            <person name="Powell A.J."/>
            <person name="Barry K."/>
            <person name="Miller A.N."/>
            <person name="Grigoriev I.V."/>
            <person name="Debuchy R."/>
            <person name="Gladieux P."/>
            <person name="Thoren M.H."/>
            <person name="Johannesson H."/>
        </authorList>
    </citation>
    <scope>NUCLEOTIDE SEQUENCE</scope>
    <source>
        <strain evidence="7">SMH3187-1</strain>
    </source>
</reference>
<dbReference type="InterPro" id="IPR023230">
    <property type="entry name" value="Glyco_hydro_2_CS"/>
</dbReference>
<name>A0AA40EU70_9PEZI</name>
<dbReference type="Pfam" id="PF02837">
    <property type="entry name" value="Glyco_hydro_2_N"/>
    <property type="match status" value="1"/>
</dbReference>
<dbReference type="Pfam" id="PF02836">
    <property type="entry name" value="Glyco_hydro_2_C"/>
    <property type="match status" value="1"/>
</dbReference>
<dbReference type="InterPro" id="IPR014718">
    <property type="entry name" value="GH-type_carb-bd"/>
</dbReference>
<dbReference type="AlphaFoldDB" id="A0AA40EU70"/>
<dbReference type="InterPro" id="IPR032312">
    <property type="entry name" value="LacZ_4"/>
</dbReference>
<dbReference type="PANTHER" id="PTHR46323:SF1">
    <property type="entry name" value="LACTASE"/>
    <property type="match status" value="1"/>
</dbReference>
<comment type="caution">
    <text evidence="7">The sequence shown here is derived from an EMBL/GenBank/DDBJ whole genome shotgun (WGS) entry which is preliminary data.</text>
</comment>
<dbReference type="InterPro" id="IPR023232">
    <property type="entry name" value="Glyco_hydro_2_AS"/>
</dbReference>
<keyword evidence="8" id="KW-1185">Reference proteome</keyword>
<dbReference type="InterPro" id="IPR050347">
    <property type="entry name" value="Bact_Beta-galactosidase"/>
</dbReference>
<gene>
    <name evidence="7" type="ORF">B0T18DRAFT_409684</name>
</gene>
<evidence type="ECO:0000313" key="7">
    <source>
        <dbReference type="EMBL" id="KAK0745550.1"/>
    </source>
</evidence>
<dbReference type="GO" id="GO:0009341">
    <property type="term" value="C:beta-galactosidase complex"/>
    <property type="evidence" value="ECO:0007669"/>
    <property type="project" value="InterPro"/>
</dbReference>
<dbReference type="Proteomes" id="UP001172155">
    <property type="component" value="Unassembled WGS sequence"/>
</dbReference>
<dbReference type="Pfam" id="PF02929">
    <property type="entry name" value="Bgal_small_N"/>
    <property type="match status" value="1"/>
</dbReference>
<dbReference type="Gene3D" id="2.60.120.260">
    <property type="entry name" value="Galactose-binding domain-like"/>
    <property type="match status" value="1"/>
</dbReference>
<accession>A0AA40EU70</accession>
<dbReference type="InterPro" id="IPR006102">
    <property type="entry name" value="Ig-like_GH2"/>
</dbReference>
<dbReference type="FunFam" id="3.20.20.80:FF:000018">
    <property type="entry name" value="Beta-galactosidase"/>
    <property type="match status" value="1"/>
</dbReference>
<organism evidence="7 8">
    <name type="scientific">Schizothecium vesticola</name>
    <dbReference type="NCBI Taxonomy" id="314040"/>
    <lineage>
        <taxon>Eukaryota</taxon>
        <taxon>Fungi</taxon>
        <taxon>Dikarya</taxon>
        <taxon>Ascomycota</taxon>
        <taxon>Pezizomycotina</taxon>
        <taxon>Sordariomycetes</taxon>
        <taxon>Sordariomycetidae</taxon>
        <taxon>Sordariales</taxon>
        <taxon>Schizotheciaceae</taxon>
        <taxon>Schizothecium</taxon>
    </lineage>
</organism>
<dbReference type="InterPro" id="IPR004199">
    <property type="entry name" value="B-gal_small/dom_5"/>
</dbReference>
<proteinExistence type="inferred from homology"/>
<dbReference type="InterPro" id="IPR036156">
    <property type="entry name" value="Beta-gal/glucu_dom_sf"/>
</dbReference>
<dbReference type="Gene3D" id="3.20.20.80">
    <property type="entry name" value="Glycosidases"/>
    <property type="match status" value="1"/>
</dbReference>
<dbReference type="Pfam" id="PF16353">
    <property type="entry name" value="LacZ_4"/>
    <property type="match status" value="1"/>
</dbReference>
<keyword evidence="2 5" id="KW-0378">Hydrolase</keyword>
<dbReference type="InterPro" id="IPR008979">
    <property type="entry name" value="Galactose-bd-like_sf"/>
</dbReference>
<dbReference type="Gene3D" id="2.70.98.10">
    <property type="match status" value="1"/>
</dbReference>
<dbReference type="SUPFAM" id="SSF51445">
    <property type="entry name" value="(Trans)glycosidases"/>
    <property type="match status" value="1"/>
</dbReference>
<sequence length="1102" mass="124038">MAEPLSLSETDGIPDYCNEAVFRRNTLPPRSYHIPETSLLLNGQWHFHYASTPADAESYTRAHETPFDASKRWTTIQVPGHWQLQGHGIPHYTNVQFPIPVCPPFVPTENPTGTYQRTFRVPSSWDKYSQLRLRFDGVDSAYHVWVNKMLVGYAQGSRNPAEFDITAFVPERTALVELRVRVYQWSDGSYIEDQDQWWLSGIFRDVHLIAFPSENRIEDWFLRADLDNDYTNGNLEVAIDIKAASTASLVVTVREQHRNGGETVASSKTTVQGSRKAQFSIFVRAPNKWTAETPYLYTVEMTLSTSTSTPHTVYQNTGFRRVELIGGLIRANGTALQFHGVNRHDHHPRLGRAVPVDFIRRDLLLMKAHNVNALRCSHYPSHPKLFDLADELGLWVIDEADLECHGFYDAVARPMDIPEEMDYAKRKKLVFSKAAEFTSNNLSWKPAYLDRITQMIQRDKNHPSIIIWSLGNEAFYGQNHKAMYEYAKWTDPGRMVHYEGDPEAEAADMYSYMYPSVKNLIEMATTKGVNPDGSFDKPVILCEYAHAMGNGPGGLEDYEKAFQTYPRLQGGFIWEWASHGLWKEEVDGKSFYAYGGDFGDMPNDGSFVMDGLLFSAHKPSPGLLELKKVIQPVKIAVNGNNLFFSNLYNFVGLDHLLATYKVEELGEEATLFASGSLQLPPTCPGKSAEVAFPTSTRVARKSDKDLFLTISLVLREETPWAGLGHEVAWFQHLLSKGEGENHTIPLQQNPNLLSSSFEPSPLWVNRYLTQTVISDFGDYPPKTALDNGEILRTPVRKEPGGGLVFDSERPIYSPGFSFTFDEARGYLTRWAVGGIPLLEPDPFTGAAIIPSFWRAPTDNDNPHSLPYWKRFGVDNLTSQLRSFSTLEDSNGVTIRVVTFLSPPVLAWGFETTTTYTISHLGKLAVDVHLIPTGSIPTHLPRVGLNLRLPRRFECVKWQGLGPGEAYPDKRSAQRMGVWSVDSIAELQTPYEVPQENGNRMATRWVKVLELQGTGIRAVAGESEYWSDNCEREFSWAASRHSTRVLQDAKHPCDLVEQNATLLRLDARVAGVGTAACGPGVRKDLLVKVEEMRFSFVFEAVGI</sequence>
<dbReference type="InterPro" id="IPR017853">
    <property type="entry name" value="GH"/>
</dbReference>
<evidence type="ECO:0000256" key="4">
    <source>
        <dbReference type="ARBA" id="ARBA00032230"/>
    </source>
</evidence>
<dbReference type="SUPFAM" id="SSF74650">
    <property type="entry name" value="Galactose mutarotase-like"/>
    <property type="match status" value="1"/>
</dbReference>
<feature type="domain" description="Beta galactosidase small chain/" evidence="6">
    <location>
        <begin position="810"/>
        <end position="1098"/>
    </location>
</feature>
<dbReference type="GO" id="GO:0004565">
    <property type="term" value="F:beta-galactosidase activity"/>
    <property type="evidence" value="ECO:0007669"/>
    <property type="project" value="InterPro"/>
</dbReference>